<gene>
    <name evidence="1" type="ORF">PXEA_LOCUS16349</name>
</gene>
<organism evidence="1 2">
    <name type="scientific">Protopolystoma xenopodis</name>
    <dbReference type="NCBI Taxonomy" id="117903"/>
    <lineage>
        <taxon>Eukaryota</taxon>
        <taxon>Metazoa</taxon>
        <taxon>Spiralia</taxon>
        <taxon>Lophotrochozoa</taxon>
        <taxon>Platyhelminthes</taxon>
        <taxon>Monogenea</taxon>
        <taxon>Polyopisthocotylea</taxon>
        <taxon>Polystomatidea</taxon>
        <taxon>Polystomatidae</taxon>
        <taxon>Protopolystoma</taxon>
    </lineage>
</organism>
<reference evidence="1" key="1">
    <citation type="submission" date="2018-11" db="EMBL/GenBank/DDBJ databases">
        <authorList>
            <consortium name="Pathogen Informatics"/>
        </authorList>
    </citation>
    <scope>NUCLEOTIDE SEQUENCE</scope>
</reference>
<dbReference type="AlphaFoldDB" id="A0A3S5AL83"/>
<dbReference type="EMBL" id="CAAALY010059016">
    <property type="protein sequence ID" value="VEL22909.1"/>
    <property type="molecule type" value="Genomic_DNA"/>
</dbReference>
<evidence type="ECO:0000313" key="1">
    <source>
        <dbReference type="EMBL" id="VEL22909.1"/>
    </source>
</evidence>
<keyword evidence="2" id="KW-1185">Reference proteome</keyword>
<dbReference type="Proteomes" id="UP000784294">
    <property type="component" value="Unassembled WGS sequence"/>
</dbReference>
<evidence type="ECO:0000313" key="2">
    <source>
        <dbReference type="Proteomes" id="UP000784294"/>
    </source>
</evidence>
<comment type="caution">
    <text evidence="1">The sequence shown here is derived from an EMBL/GenBank/DDBJ whole genome shotgun (WGS) entry which is preliminary data.</text>
</comment>
<sequence>MELPRHNTIPICHSHLLMGHASTDSEVNILLALKNIWSICAICSSRLNLNERRLLDDLCFFRSRAIRDPNWTTSSPDSGITLLLMAP</sequence>
<accession>A0A3S5AL83</accession>
<protein>
    <submittedName>
        <fullName evidence="1">Uncharacterized protein</fullName>
    </submittedName>
</protein>
<proteinExistence type="predicted"/>
<name>A0A3S5AL83_9PLAT</name>